<keyword evidence="6 9" id="KW-0472">Membrane</keyword>
<evidence type="ECO:0000256" key="3">
    <source>
        <dbReference type="ARBA" id="ARBA00022692"/>
    </source>
</evidence>
<dbReference type="GO" id="GO:0004984">
    <property type="term" value="F:olfactory receptor activity"/>
    <property type="evidence" value="ECO:0007669"/>
    <property type="project" value="InterPro"/>
</dbReference>
<organism evidence="10 11">
    <name type="scientific">Clunio marinus</name>
    <dbReference type="NCBI Taxonomy" id="568069"/>
    <lineage>
        <taxon>Eukaryota</taxon>
        <taxon>Metazoa</taxon>
        <taxon>Ecdysozoa</taxon>
        <taxon>Arthropoda</taxon>
        <taxon>Hexapoda</taxon>
        <taxon>Insecta</taxon>
        <taxon>Pterygota</taxon>
        <taxon>Neoptera</taxon>
        <taxon>Endopterygota</taxon>
        <taxon>Diptera</taxon>
        <taxon>Nematocera</taxon>
        <taxon>Chironomoidea</taxon>
        <taxon>Chironomidae</taxon>
        <taxon>Clunio</taxon>
    </lineage>
</organism>
<keyword evidence="2" id="KW-0716">Sensory transduction</keyword>
<keyword evidence="5 9" id="KW-1133">Transmembrane helix</keyword>
<dbReference type="GO" id="GO:0007165">
    <property type="term" value="P:signal transduction"/>
    <property type="evidence" value="ECO:0007669"/>
    <property type="project" value="UniProtKB-KW"/>
</dbReference>
<protein>
    <submittedName>
        <fullName evidence="10">CLUMA_CG007917, isoform A</fullName>
    </submittedName>
</protein>
<dbReference type="Pfam" id="PF02949">
    <property type="entry name" value="7tm_6"/>
    <property type="match status" value="1"/>
</dbReference>
<keyword evidence="11" id="KW-1185">Reference proteome</keyword>
<dbReference type="GO" id="GO:0016020">
    <property type="term" value="C:membrane"/>
    <property type="evidence" value="ECO:0007669"/>
    <property type="project" value="UniProtKB-SubCell"/>
</dbReference>
<keyword evidence="7" id="KW-0675">Receptor</keyword>
<gene>
    <name evidence="10" type="ORF">CLUMA_CG007917</name>
</gene>
<evidence type="ECO:0000256" key="7">
    <source>
        <dbReference type="ARBA" id="ARBA00023170"/>
    </source>
</evidence>
<dbReference type="InterPro" id="IPR004117">
    <property type="entry name" value="7tm6_olfct_rcpt"/>
</dbReference>
<dbReference type="AlphaFoldDB" id="A0A1J1I3S3"/>
<evidence type="ECO:0000256" key="4">
    <source>
        <dbReference type="ARBA" id="ARBA00022725"/>
    </source>
</evidence>
<keyword evidence="3 9" id="KW-0812">Transmembrane</keyword>
<dbReference type="EMBL" id="CVRI01000038">
    <property type="protein sequence ID" value="CRK94410.1"/>
    <property type="molecule type" value="Genomic_DNA"/>
</dbReference>
<comment type="subcellular location">
    <subcellularLocation>
        <location evidence="1">Membrane</location>
        <topology evidence="1">Multi-pass membrane protein</topology>
    </subcellularLocation>
</comment>
<feature type="transmembrane region" description="Helical" evidence="9">
    <location>
        <begin position="173"/>
        <end position="193"/>
    </location>
</feature>
<dbReference type="OrthoDB" id="7281178at2759"/>
<accession>A0A1J1I3S3</accession>
<dbReference type="Proteomes" id="UP000183832">
    <property type="component" value="Unassembled WGS sequence"/>
</dbReference>
<sequence length="227" mass="27100">MGFEGMNRILFLFGYHPFKFDDVWQRRWRQFLIAISTSVVITFDSKLSDEYTREVWPFEANMGIIQDVIILQAVTSIYVGEIFRLCFHCCYFNICMNIRMLHDKVLNEYQNLIFDHVISYKKELKDIFASLQRIKLIINDINECFKMVIFISFSVDVLTLGAFVSVIEDFHIIMMYFMYTPFVLYDVWVYCYGSSLMVEKFIRFSYSIFNFVVMLKGKKNEIRAPTK</sequence>
<evidence type="ECO:0000256" key="1">
    <source>
        <dbReference type="ARBA" id="ARBA00004141"/>
    </source>
</evidence>
<keyword evidence="4" id="KW-0552">Olfaction</keyword>
<evidence type="ECO:0000256" key="6">
    <source>
        <dbReference type="ARBA" id="ARBA00023136"/>
    </source>
</evidence>
<evidence type="ECO:0000256" key="9">
    <source>
        <dbReference type="SAM" id="Phobius"/>
    </source>
</evidence>
<reference evidence="10 11" key="1">
    <citation type="submission" date="2015-04" db="EMBL/GenBank/DDBJ databases">
        <authorList>
            <person name="Syromyatnikov M.Y."/>
            <person name="Popov V.N."/>
        </authorList>
    </citation>
    <scope>NUCLEOTIDE SEQUENCE [LARGE SCALE GENOMIC DNA]</scope>
</reference>
<evidence type="ECO:0000313" key="11">
    <source>
        <dbReference type="Proteomes" id="UP000183832"/>
    </source>
</evidence>
<proteinExistence type="predicted"/>
<evidence type="ECO:0000256" key="8">
    <source>
        <dbReference type="ARBA" id="ARBA00023224"/>
    </source>
</evidence>
<evidence type="ECO:0000256" key="2">
    <source>
        <dbReference type="ARBA" id="ARBA00022606"/>
    </source>
</evidence>
<feature type="transmembrane region" description="Helical" evidence="9">
    <location>
        <begin position="144"/>
        <end position="167"/>
    </location>
</feature>
<dbReference type="GO" id="GO:0005549">
    <property type="term" value="F:odorant binding"/>
    <property type="evidence" value="ECO:0007669"/>
    <property type="project" value="InterPro"/>
</dbReference>
<keyword evidence="8" id="KW-0807">Transducer</keyword>
<evidence type="ECO:0000256" key="5">
    <source>
        <dbReference type="ARBA" id="ARBA00022989"/>
    </source>
</evidence>
<evidence type="ECO:0000313" key="10">
    <source>
        <dbReference type="EMBL" id="CRK94410.1"/>
    </source>
</evidence>
<name>A0A1J1I3S3_9DIPT</name>